<protein>
    <submittedName>
        <fullName evidence="1">Uncharacterized protein</fullName>
    </submittedName>
</protein>
<evidence type="ECO:0000313" key="2">
    <source>
        <dbReference type="Proteomes" id="UP000009026"/>
    </source>
</evidence>
<evidence type="ECO:0000313" key="1">
    <source>
        <dbReference type="EMBL" id="AKQ70793.1"/>
    </source>
</evidence>
<dbReference type="EMBL" id="CP012109">
    <property type="protein sequence ID" value="AKQ70793.1"/>
    <property type="molecule type" value="Genomic_DNA"/>
</dbReference>
<dbReference type="KEGG" id="mym:A176_007705"/>
<dbReference type="RefSeq" id="WP_002637986.1">
    <property type="nucleotide sequence ID" value="NZ_CP012109.1"/>
</dbReference>
<sequence>MGSFRGMLQALPLVGTWFQEGDIQPEEVRAFWRHMQRCFQTDAVQLAGSLGDGPFGPSGLCHAGGARPCPRHVAAVGPCLHLPFEVGVPRAGWDLWRQVVACVHAHQHILQDEAAGPAAWARNEVEALRSNVELHFWRRGTTPSPWRLASRLRTLGCRSEDITRAGHELALASASVRQGAVENEASHVALQWLEAHVPHLRWNKAYHPNAR</sequence>
<keyword evidence="2" id="KW-1185">Reference proteome</keyword>
<dbReference type="OrthoDB" id="5383919at2"/>
<proteinExistence type="predicted"/>
<reference evidence="1 2" key="1">
    <citation type="journal article" date="2016" name="PLoS ONE">
        <title>Complete Genome Sequence and Comparative Genomics of a Novel Myxobacterium Myxococcus hansupus.</title>
        <authorList>
            <person name="Sharma G."/>
            <person name="Narwani T."/>
            <person name="Subramanian S."/>
        </authorList>
    </citation>
    <scope>NUCLEOTIDE SEQUENCE [LARGE SCALE GENOMIC DNA]</scope>
    <source>
        <strain evidence="2">mixupus</strain>
    </source>
</reference>
<gene>
    <name evidence="1" type="ORF">A176_007705</name>
</gene>
<dbReference type="STRING" id="1297742.A176_007705"/>
<dbReference type="PATRIC" id="fig|1297742.4.peg.7840"/>
<dbReference type="AlphaFoldDB" id="A0A0H4X9T6"/>
<dbReference type="Proteomes" id="UP000009026">
    <property type="component" value="Chromosome"/>
</dbReference>
<name>A0A0H4X9T6_9BACT</name>
<accession>A0A0H4X9T6</accession>
<organism evidence="1 2">
    <name type="scientific">Pseudomyxococcus hansupus</name>
    <dbReference type="NCBI Taxonomy" id="1297742"/>
    <lineage>
        <taxon>Bacteria</taxon>
        <taxon>Pseudomonadati</taxon>
        <taxon>Myxococcota</taxon>
        <taxon>Myxococcia</taxon>
        <taxon>Myxococcales</taxon>
        <taxon>Cystobacterineae</taxon>
        <taxon>Myxococcaceae</taxon>
        <taxon>Pseudomyxococcus</taxon>
    </lineage>
</organism>